<reference evidence="2" key="1">
    <citation type="submission" date="2019-12" db="EMBL/GenBank/DDBJ databases">
        <title>Genome sequencing and annotation of Brassica cretica.</title>
        <authorList>
            <person name="Studholme D.J."/>
            <person name="Sarris P.F."/>
        </authorList>
    </citation>
    <scope>NUCLEOTIDE SEQUENCE</scope>
    <source>
        <strain evidence="2">PFS-001/15</strain>
        <tissue evidence="2">Leaf</tissue>
    </source>
</reference>
<dbReference type="EMBL" id="QGKW02001660">
    <property type="protein sequence ID" value="KAF2580876.1"/>
    <property type="molecule type" value="Genomic_DNA"/>
</dbReference>
<feature type="region of interest" description="Disordered" evidence="1">
    <location>
        <begin position="116"/>
        <end position="138"/>
    </location>
</feature>
<organism evidence="2 3">
    <name type="scientific">Brassica cretica</name>
    <name type="common">Mustard</name>
    <dbReference type="NCBI Taxonomy" id="69181"/>
    <lineage>
        <taxon>Eukaryota</taxon>
        <taxon>Viridiplantae</taxon>
        <taxon>Streptophyta</taxon>
        <taxon>Embryophyta</taxon>
        <taxon>Tracheophyta</taxon>
        <taxon>Spermatophyta</taxon>
        <taxon>Magnoliopsida</taxon>
        <taxon>eudicotyledons</taxon>
        <taxon>Gunneridae</taxon>
        <taxon>Pentapetalae</taxon>
        <taxon>rosids</taxon>
        <taxon>malvids</taxon>
        <taxon>Brassicales</taxon>
        <taxon>Brassicaceae</taxon>
        <taxon>Brassiceae</taxon>
        <taxon>Brassica</taxon>
    </lineage>
</organism>
<dbReference type="Proteomes" id="UP000712281">
    <property type="component" value="Unassembled WGS sequence"/>
</dbReference>
<sequence>MVEGDGDIEGDKTLIEISPVATGDPPLSPRVSLFRQNQWVSEVHREGVVEVAEKVVATGKEAVLDLIQGLENTKAISFGGNITGRVSESGGNGKEVMNGEEISKVGVEKQWKNAAHRGRSCSPIGNQMSSEGRMNSASSSNGFAVLQDLCEEGEIMEEGECEVVEETKKVSGEVEEDLEEARMGTSRWNSVARWLHLGFTVVGSKGGSRY</sequence>
<name>A0A8S9JHI7_BRACR</name>
<protein>
    <submittedName>
        <fullName evidence="2">Uncharacterized protein</fullName>
    </submittedName>
</protein>
<evidence type="ECO:0000313" key="3">
    <source>
        <dbReference type="Proteomes" id="UP000712281"/>
    </source>
</evidence>
<evidence type="ECO:0000313" key="2">
    <source>
        <dbReference type="EMBL" id="KAF2580876.1"/>
    </source>
</evidence>
<comment type="caution">
    <text evidence="2">The sequence shown here is derived from an EMBL/GenBank/DDBJ whole genome shotgun (WGS) entry which is preliminary data.</text>
</comment>
<dbReference type="AlphaFoldDB" id="A0A8S9JHI7"/>
<accession>A0A8S9JHI7</accession>
<gene>
    <name evidence="2" type="ORF">F2Q68_00005910</name>
</gene>
<evidence type="ECO:0000256" key="1">
    <source>
        <dbReference type="SAM" id="MobiDB-lite"/>
    </source>
</evidence>
<proteinExistence type="predicted"/>
<feature type="compositionally biased region" description="Polar residues" evidence="1">
    <location>
        <begin position="123"/>
        <end position="138"/>
    </location>
</feature>